<evidence type="ECO:0000313" key="2">
    <source>
        <dbReference type="Proteomes" id="UP000724584"/>
    </source>
</evidence>
<keyword evidence="2" id="KW-1185">Reference proteome</keyword>
<reference evidence="1 2" key="1">
    <citation type="journal article" date="2021" name="Nat. Commun.">
        <title>Genetic determinants of endophytism in the Arabidopsis root mycobiome.</title>
        <authorList>
            <person name="Mesny F."/>
            <person name="Miyauchi S."/>
            <person name="Thiergart T."/>
            <person name="Pickel B."/>
            <person name="Atanasova L."/>
            <person name="Karlsson M."/>
            <person name="Huettel B."/>
            <person name="Barry K.W."/>
            <person name="Haridas S."/>
            <person name="Chen C."/>
            <person name="Bauer D."/>
            <person name="Andreopoulos W."/>
            <person name="Pangilinan J."/>
            <person name="LaButti K."/>
            <person name="Riley R."/>
            <person name="Lipzen A."/>
            <person name="Clum A."/>
            <person name="Drula E."/>
            <person name="Henrissat B."/>
            <person name="Kohler A."/>
            <person name="Grigoriev I.V."/>
            <person name="Martin F.M."/>
            <person name="Hacquard S."/>
        </authorList>
    </citation>
    <scope>NUCLEOTIDE SEQUENCE [LARGE SCALE GENOMIC DNA]</scope>
    <source>
        <strain evidence="1 2">MPI-SDFR-AT-0079</strain>
    </source>
</reference>
<accession>A0ACB7PI88</accession>
<dbReference type="Proteomes" id="UP000724584">
    <property type="component" value="Unassembled WGS sequence"/>
</dbReference>
<evidence type="ECO:0000313" key="1">
    <source>
        <dbReference type="EMBL" id="KAH6641672.1"/>
    </source>
</evidence>
<comment type="caution">
    <text evidence="1">The sequence shown here is derived from an EMBL/GenBank/DDBJ whole genome shotgun (WGS) entry which is preliminary data.</text>
</comment>
<protein>
    <submittedName>
        <fullName evidence="1">Uncharacterized protein</fullName>
    </submittedName>
</protein>
<dbReference type="EMBL" id="JAGIZQ010000002">
    <property type="protein sequence ID" value="KAH6641672.1"/>
    <property type="molecule type" value="Genomic_DNA"/>
</dbReference>
<sequence length="599" mass="61842">MPAPGDQHTSVSKPFEAPQQRMYEYTAEEIATLQSRLEKQLGPEFLSTRPGNGQKVHYISGDKCIALANEIFGFNGWSSSIISVETDYLEEDKQSKRTNIGIAVIVRVTLRDGTYHEDIGYGIVANGQSKGTAFQKAKKEGTTDALKRALRQFGNVLGNCLYDKAYLSKITKIKAPPAKFDESRLHRHPDFVVKKEVEGPKPEVAPARPPPPQLPTADSFEDYLEELDEADFSITDDSNPDEIALPDSSETKPNQFSGTNVGNNQPKNGGSNPMQPPARQLSRISSAGSNPPQQAPQTPVQPAAKSNPNNFPGAGARGPPAAARPPQQFNQARPAPQPQPQPNNANQNHPQNHNRNPQTHMTPPPAGHAVVNMEPPAGEAGFLSARAIKSVPDKAIEAGEFDRKPGHVFNPSLMSPSIRRTPGVDHSATKPLSKSGQHVPGIKTDDAGGDGIASAATGSGGGGGGGAGVGRGSAAAPRPGPPAAPGAGAGVGAVSATTAAGPRTGNMLNPQLDQARRIGAPVSSSPLGNRGQFRPPTIKRPAAGDGPGHGAGAGAGANGGGLGRVPLGDVSNAPGGGGGIAGGGGGVVKGPDPKRQRTS</sequence>
<organism evidence="1 2">
    <name type="scientific">Chaetomium tenue</name>
    <dbReference type="NCBI Taxonomy" id="1854479"/>
    <lineage>
        <taxon>Eukaryota</taxon>
        <taxon>Fungi</taxon>
        <taxon>Dikarya</taxon>
        <taxon>Ascomycota</taxon>
        <taxon>Pezizomycotina</taxon>
        <taxon>Sordariomycetes</taxon>
        <taxon>Sordariomycetidae</taxon>
        <taxon>Sordariales</taxon>
        <taxon>Chaetomiaceae</taxon>
        <taxon>Chaetomium</taxon>
    </lineage>
</organism>
<name>A0ACB7PI88_9PEZI</name>
<gene>
    <name evidence="1" type="ORF">F5144DRAFT_528312</name>
</gene>
<proteinExistence type="predicted"/>